<dbReference type="EMBL" id="ML977357">
    <property type="protein sequence ID" value="KAF2107028.1"/>
    <property type="molecule type" value="Genomic_DNA"/>
</dbReference>
<feature type="region of interest" description="Disordered" evidence="1">
    <location>
        <begin position="106"/>
        <end position="125"/>
    </location>
</feature>
<name>A0A6A5YLI5_9PLEO</name>
<dbReference type="AlphaFoldDB" id="A0A6A5YLI5"/>
<gene>
    <name evidence="2" type="ORF">BDV96DRAFT_654120</name>
</gene>
<dbReference type="Proteomes" id="UP000799770">
    <property type="component" value="Unassembled WGS sequence"/>
</dbReference>
<accession>A0A6A5YLI5</accession>
<evidence type="ECO:0000313" key="2">
    <source>
        <dbReference type="EMBL" id="KAF2107028.1"/>
    </source>
</evidence>
<proteinExistence type="predicted"/>
<organism evidence="2 3">
    <name type="scientific">Lophiotrema nucula</name>
    <dbReference type="NCBI Taxonomy" id="690887"/>
    <lineage>
        <taxon>Eukaryota</taxon>
        <taxon>Fungi</taxon>
        <taxon>Dikarya</taxon>
        <taxon>Ascomycota</taxon>
        <taxon>Pezizomycotina</taxon>
        <taxon>Dothideomycetes</taxon>
        <taxon>Pleosporomycetidae</taxon>
        <taxon>Pleosporales</taxon>
        <taxon>Lophiotremataceae</taxon>
        <taxon>Lophiotrema</taxon>
    </lineage>
</organism>
<feature type="compositionally biased region" description="Polar residues" evidence="1">
    <location>
        <begin position="107"/>
        <end position="125"/>
    </location>
</feature>
<keyword evidence="3" id="KW-1185">Reference proteome</keyword>
<reference evidence="2" key="1">
    <citation type="journal article" date="2020" name="Stud. Mycol.">
        <title>101 Dothideomycetes genomes: a test case for predicting lifestyles and emergence of pathogens.</title>
        <authorList>
            <person name="Haridas S."/>
            <person name="Albert R."/>
            <person name="Binder M."/>
            <person name="Bloem J."/>
            <person name="Labutti K."/>
            <person name="Salamov A."/>
            <person name="Andreopoulos B."/>
            <person name="Baker S."/>
            <person name="Barry K."/>
            <person name="Bills G."/>
            <person name="Bluhm B."/>
            <person name="Cannon C."/>
            <person name="Castanera R."/>
            <person name="Culley D."/>
            <person name="Daum C."/>
            <person name="Ezra D."/>
            <person name="Gonzalez J."/>
            <person name="Henrissat B."/>
            <person name="Kuo A."/>
            <person name="Liang C."/>
            <person name="Lipzen A."/>
            <person name="Lutzoni F."/>
            <person name="Magnuson J."/>
            <person name="Mondo S."/>
            <person name="Nolan M."/>
            <person name="Ohm R."/>
            <person name="Pangilinan J."/>
            <person name="Park H.-J."/>
            <person name="Ramirez L."/>
            <person name="Alfaro M."/>
            <person name="Sun H."/>
            <person name="Tritt A."/>
            <person name="Yoshinaga Y."/>
            <person name="Zwiers L.-H."/>
            <person name="Turgeon B."/>
            <person name="Goodwin S."/>
            <person name="Spatafora J."/>
            <person name="Crous P."/>
            <person name="Grigoriev I."/>
        </authorList>
    </citation>
    <scope>NUCLEOTIDE SEQUENCE</scope>
    <source>
        <strain evidence="2">CBS 627.86</strain>
    </source>
</reference>
<protein>
    <submittedName>
        <fullName evidence="2">Uncharacterized protein</fullName>
    </submittedName>
</protein>
<evidence type="ECO:0000256" key="1">
    <source>
        <dbReference type="SAM" id="MobiDB-lite"/>
    </source>
</evidence>
<sequence length="294" mass="32506">MRSVAIHPSLPILMYSTEHGLSLWGFAAMKENNETLVSTSALVDVRFSSCGNYVQGRDPLSKSRHTRIINVASCVNLLALNRTITSNKVTNANTVIPKGIQEDSAVETVSGSASEPSLATPSQSRTNQATNVITFAENALHGPSVSVLQQFHEQGTLILTTLNADGTIQKETLSRLPRHIRLSDAVLISGKHQSLGKEKSLDDEIVRLVLNVKRRSQYSLALADKVQPMPVIVEKKSRSIPKHMTTVRSPIRAIDNAYEPHARRRFSTRDEAASRAGVERHKHDISNYSYTTFW</sequence>
<evidence type="ECO:0000313" key="3">
    <source>
        <dbReference type="Proteomes" id="UP000799770"/>
    </source>
</evidence>